<evidence type="ECO:0000313" key="6">
    <source>
        <dbReference type="Proteomes" id="UP000593567"/>
    </source>
</evidence>
<comment type="similarity">
    <text evidence="1">Belongs to the cytochrome b5 family. MAPR subfamily.</text>
</comment>
<dbReference type="Proteomes" id="UP000593567">
    <property type="component" value="Unassembled WGS sequence"/>
</dbReference>
<comment type="caution">
    <text evidence="5">The sequence shown here is derived from an EMBL/GenBank/DDBJ whole genome shotgun (WGS) entry which is preliminary data.</text>
</comment>
<evidence type="ECO:0000259" key="4">
    <source>
        <dbReference type="SMART" id="SM01117"/>
    </source>
</evidence>
<sequence length="185" mass="20680">MDQAQKVVSELLSNPVNVGLIGLIVFLVYKIVRGQKEPVGPAPDPPLSKLKKQDFTLEQLREFDGTGPEGRVLMAVNGKVFDVTRGKNFYGPNGPYSVFAGRDASRGLAMFSVSEDVIREEYDDLSDLDNEQMERVREWEQQLSEKYDYVGKLLRPGEQAADYEVEEEENSASSERAAGEAKKTE</sequence>
<accession>A0A7J7ITL1</accession>
<evidence type="ECO:0000313" key="5">
    <source>
        <dbReference type="EMBL" id="KAF6016876.1"/>
    </source>
</evidence>
<feature type="transmembrane region" description="Helical" evidence="3">
    <location>
        <begin position="12"/>
        <end position="32"/>
    </location>
</feature>
<feature type="compositionally biased region" description="Acidic residues" evidence="2">
    <location>
        <begin position="161"/>
        <end position="170"/>
    </location>
</feature>
<dbReference type="PANTHER" id="PTHR10281">
    <property type="entry name" value="MEMBRANE-ASSOCIATED PROGESTERONE RECEPTOR COMPONENT-RELATED"/>
    <property type="match status" value="1"/>
</dbReference>
<dbReference type="OrthoDB" id="547796at2759"/>
<dbReference type="SUPFAM" id="SSF55856">
    <property type="entry name" value="Cytochrome b5-like heme/steroid binding domain"/>
    <property type="match status" value="1"/>
</dbReference>
<reference evidence="5" key="1">
    <citation type="submission" date="2020-06" db="EMBL/GenBank/DDBJ databases">
        <title>Draft genome of Bugula neritina, a colonial animal packing powerful symbionts and potential medicines.</title>
        <authorList>
            <person name="Rayko M."/>
        </authorList>
    </citation>
    <scope>NUCLEOTIDE SEQUENCE [LARGE SCALE GENOMIC DNA]</scope>
    <source>
        <strain evidence="5">Kwan_BN1</strain>
    </source>
</reference>
<keyword evidence="3" id="KW-1133">Transmembrane helix</keyword>
<evidence type="ECO:0000256" key="1">
    <source>
        <dbReference type="ARBA" id="ARBA00038357"/>
    </source>
</evidence>
<dbReference type="SMART" id="SM01117">
    <property type="entry name" value="Cyt-b5"/>
    <property type="match status" value="1"/>
</dbReference>
<evidence type="ECO:0000256" key="3">
    <source>
        <dbReference type="SAM" id="Phobius"/>
    </source>
</evidence>
<keyword evidence="3" id="KW-0812">Transmembrane</keyword>
<dbReference type="FunFam" id="3.10.120.10:FF:000003">
    <property type="entry name" value="membrane-associated progesterone receptor component 1"/>
    <property type="match status" value="1"/>
</dbReference>
<dbReference type="InterPro" id="IPR050577">
    <property type="entry name" value="MAPR/NEUFC/NENF-like"/>
</dbReference>
<dbReference type="PANTHER" id="PTHR10281:SF106">
    <property type="entry name" value="IP06960P-RELATED"/>
    <property type="match status" value="1"/>
</dbReference>
<gene>
    <name evidence="5" type="ORF">EB796_024829</name>
</gene>
<dbReference type="EMBL" id="VXIV02003456">
    <property type="protein sequence ID" value="KAF6016876.1"/>
    <property type="molecule type" value="Genomic_DNA"/>
</dbReference>
<proteinExistence type="inferred from homology"/>
<dbReference type="Pfam" id="PF00173">
    <property type="entry name" value="Cyt-b5"/>
    <property type="match status" value="1"/>
</dbReference>
<feature type="domain" description="Cytochrome b5 heme-binding" evidence="4">
    <location>
        <begin position="55"/>
        <end position="154"/>
    </location>
</feature>
<keyword evidence="6" id="KW-1185">Reference proteome</keyword>
<dbReference type="Gene3D" id="3.10.120.10">
    <property type="entry name" value="Cytochrome b5-like heme/steroid binding domain"/>
    <property type="match status" value="1"/>
</dbReference>
<organism evidence="5 6">
    <name type="scientific">Bugula neritina</name>
    <name type="common">Brown bryozoan</name>
    <name type="synonym">Sertularia neritina</name>
    <dbReference type="NCBI Taxonomy" id="10212"/>
    <lineage>
        <taxon>Eukaryota</taxon>
        <taxon>Metazoa</taxon>
        <taxon>Spiralia</taxon>
        <taxon>Lophotrochozoa</taxon>
        <taxon>Bryozoa</taxon>
        <taxon>Gymnolaemata</taxon>
        <taxon>Cheilostomatida</taxon>
        <taxon>Flustrina</taxon>
        <taxon>Buguloidea</taxon>
        <taxon>Bugulidae</taxon>
        <taxon>Bugula</taxon>
    </lineage>
</organism>
<evidence type="ECO:0000256" key="2">
    <source>
        <dbReference type="SAM" id="MobiDB-lite"/>
    </source>
</evidence>
<dbReference type="AlphaFoldDB" id="A0A7J7ITL1"/>
<dbReference type="InterPro" id="IPR036400">
    <property type="entry name" value="Cyt_B5-like_heme/steroid_sf"/>
</dbReference>
<name>A0A7J7ITL1_BUGNE</name>
<dbReference type="GO" id="GO:0005783">
    <property type="term" value="C:endoplasmic reticulum"/>
    <property type="evidence" value="ECO:0007669"/>
    <property type="project" value="TreeGrafter"/>
</dbReference>
<feature type="region of interest" description="Disordered" evidence="2">
    <location>
        <begin position="160"/>
        <end position="185"/>
    </location>
</feature>
<keyword evidence="3" id="KW-0472">Membrane</keyword>
<dbReference type="InterPro" id="IPR001199">
    <property type="entry name" value="Cyt_B5-like_heme/steroid-bd"/>
</dbReference>
<protein>
    <submittedName>
        <fullName evidence="5">PGRMC2</fullName>
    </submittedName>
</protein>
<dbReference type="GO" id="GO:0016020">
    <property type="term" value="C:membrane"/>
    <property type="evidence" value="ECO:0007669"/>
    <property type="project" value="TreeGrafter"/>
</dbReference>